<organism evidence="3 4">
    <name type="scientific">Onchocerca flexuosa</name>
    <dbReference type="NCBI Taxonomy" id="387005"/>
    <lineage>
        <taxon>Eukaryota</taxon>
        <taxon>Metazoa</taxon>
        <taxon>Ecdysozoa</taxon>
        <taxon>Nematoda</taxon>
        <taxon>Chromadorea</taxon>
        <taxon>Rhabditida</taxon>
        <taxon>Spirurina</taxon>
        <taxon>Spiruromorpha</taxon>
        <taxon>Filarioidea</taxon>
        <taxon>Onchocercidae</taxon>
        <taxon>Onchocerca</taxon>
    </lineage>
</organism>
<proteinExistence type="predicted"/>
<feature type="compositionally biased region" description="Basic and acidic residues" evidence="1">
    <location>
        <begin position="140"/>
        <end position="162"/>
    </location>
</feature>
<name>A0A238C419_9BILA</name>
<keyword evidence="2" id="KW-0732">Signal</keyword>
<evidence type="ECO:0008006" key="5">
    <source>
        <dbReference type="Google" id="ProtNLM"/>
    </source>
</evidence>
<evidence type="ECO:0000256" key="2">
    <source>
        <dbReference type="SAM" id="SignalP"/>
    </source>
</evidence>
<reference evidence="3 4" key="1">
    <citation type="submission" date="2015-12" db="EMBL/GenBank/DDBJ databases">
        <title>Draft genome of the nematode, Onchocerca flexuosa.</title>
        <authorList>
            <person name="Mitreva M."/>
        </authorList>
    </citation>
    <scope>NUCLEOTIDE SEQUENCE [LARGE SCALE GENOMIC DNA]</scope>
    <source>
        <strain evidence="3">Red Deer</strain>
    </source>
</reference>
<dbReference type="SUPFAM" id="SSF50923">
    <property type="entry name" value="Hemopexin-like domain"/>
    <property type="match status" value="1"/>
</dbReference>
<evidence type="ECO:0000313" key="3">
    <source>
        <dbReference type="EMBL" id="OZC12213.1"/>
    </source>
</evidence>
<feature type="region of interest" description="Disordered" evidence="1">
    <location>
        <begin position="138"/>
        <end position="164"/>
    </location>
</feature>
<evidence type="ECO:0000256" key="1">
    <source>
        <dbReference type="SAM" id="MobiDB-lite"/>
    </source>
</evidence>
<dbReference type="OrthoDB" id="5822246at2759"/>
<dbReference type="AlphaFoldDB" id="A0A238C419"/>
<protein>
    <recommendedName>
        <fullName evidence="5">Hemopexin</fullName>
    </recommendedName>
</protein>
<accession>A0A238C419</accession>
<dbReference type="Proteomes" id="UP000242913">
    <property type="component" value="Unassembled WGS sequence"/>
</dbReference>
<gene>
    <name evidence="3" type="ORF">X798_00734</name>
</gene>
<dbReference type="EMBL" id="KZ269978">
    <property type="protein sequence ID" value="OZC12213.1"/>
    <property type="molecule type" value="Genomic_DNA"/>
</dbReference>
<feature type="chain" id="PRO_5012104821" description="Hemopexin" evidence="2">
    <location>
        <begin position="19"/>
        <end position="504"/>
    </location>
</feature>
<feature type="signal peptide" evidence="2">
    <location>
        <begin position="1"/>
        <end position="18"/>
    </location>
</feature>
<dbReference type="InterPro" id="IPR036375">
    <property type="entry name" value="Hemopexin-like_dom_sf"/>
</dbReference>
<evidence type="ECO:0000313" key="4">
    <source>
        <dbReference type="Proteomes" id="UP000242913"/>
    </source>
</evidence>
<dbReference type="Gene3D" id="2.110.10.10">
    <property type="entry name" value="Hemopexin-like domain"/>
    <property type="match status" value="1"/>
</dbReference>
<sequence length="504" mass="59108">MWLYSTTVLITFTYLASSGNLANAKKQLKQDVNHTSAANHRRRYHLSPDEKKEMQVPMKIPKLSRAQKIALIIESGQNPFEKKRKRKDKEFILKDLIFISGRKRLRKPRHVRRYPNNAYLLLDNNDDVESHWNVNRHRKTYSDEVQQERQRQQQQKRREEANRFGNLDWESDVEATTILTGIEWETIKGQPYDDGNFWQTSASWYWDATTESYWKETTPTDWDSSTSNFWQTFNNSLPYWEQNIETATTTTTTTTSSTAHTTSFTTTSAPLVHGKAADITEDLLWGRLFVVTPTPSLKLNQPLALPMKTCPHRFDAITRAFNGRIYIFARDRVYQIWRHDNLHQKASFFVNEMFPDGPRTVTVAYTNHRSGVTVLIEHQTVYRYRWNRKNKVFYLARKSPQILTKKMPVYPRAGFQWIDGNQVLVEGDNFATYDAYWNVATFSGLITNYFPQFPRDLIGLTYQNNTLIILYTASNKIQIYDTGKYRVIQEYPIQISEFVGCFNG</sequence>
<keyword evidence="4" id="KW-1185">Reference proteome</keyword>